<dbReference type="InterPro" id="IPR051819">
    <property type="entry name" value="PTS_sugar-specific_EIIB"/>
</dbReference>
<dbReference type="CDD" id="cd05564">
    <property type="entry name" value="PTS_IIB_chitobiose_lichenan"/>
    <property type="match status" value="1"/>
</dbReference>
<dbReference type="InterPro" id="IPR036095">
    <property type="entry name" value="PTS_EIIB-like_sf"/>
</dbReference>
<accession>A0ABU0E034</accession>
<name>A0ABU0E034_9FIRM</name>
<dbReference type="EMBL" id="JAUSUR010000001">
    <property type="protein sequence ID" value="MDQ0360256.1"/>
    <property type="molecule type" value="Genomic_DNA"/>
</dbReference>
<keyword evidence="2" id="KW-0597">Phosphoprotein</keyword>
<proteinExistence type="predicted"/>
<reference evidence="9 10" key="1">
    <citation type="submission" date="2023-07" db="EMBL/GenBank/DDBJ databases">
        <title>Genomic Encyclopedia of Type Strains, Phase IV (KMG-IV): sequencing the most valuable type-strain genomes for metagenomic binning, comparative biology and taxonomic classification.</title>
        <authorList>
            <person name="Goeker M."/>
        </authorList>
    </citation>
    <scope>NUCLEOTIDE SEQUENCE [LARGE SCALE GENOMIC DNA]</scope>
    <source>
        <strain evidence="9 10">DSM 16784</strain>
    </source>
</reference>
<dbReference type="PROSITE" id="PS51100">
    <property type="entry name" value="PTS_EIIB_TYPE_3"/>
    <property type="match status" value="1"/>
</dbReference>
<protein>
    <submittedName>
        <fullName evidence="9">PTS system cellobiose-specific IIB component</fullName>
    </submittedName>
</protein>
<dbReference type="Pfam" id="PF02302">
    <property type="entry name" value="PTS_IIB"/>
    <property type="match status" value="1"/>
</dbReference>
<keyword evidence="4" id="KW-0808">Transferase</keyword>
<evidence type="ECO:0000256" key="4">
    <source>
        <dbReference type="ARBA" id="ARBA00022679"/>
    </source>
</evidence>
<evidence type="ECO:0000256" key="7">
    <source>
        <dbReference type="PROSITE-ProRule" id="PRU00423"/>
    </source>
</evidence>
<comment type="caution">
    <text evidence="9">The sequence shown here is derived from an EMBL/GenBank/DDBJ whole genome shotgun (WGS) entry which is preliminary data.</text>
</comment>
<evidence type="ECO:0000313" key="9">
    <source>
        <dbReference type="EMBL" id="MDQ0360256.1"/>
    </source>
</evidence>
<evidence type="ECO:0000256" key="1">
    <source>
        <dbReference type="ARBA" id="ARBA00022448"/>
    </source>
</evidence>
<evidence type="ECO:0000256" key="3">
    <source>
        <dbReference type="ARBA" id="ARBA00022597"/>
    </source>
</evidence>
<dbReference type="PANTHER" id="PTHR34581:SF2">
    <property type="entry name" value="PTS SYSTEM N,N'-DIACETYLCHITOBIOSE-SPECIFIC EIIB COMPONENT"/>
    <property type="match status" value="1"/>
</dbReference>
<evidence type="ECO:0000313" key="10">
    <source>
        <dbReference type="Proteomes" id="UP001230220"/>
    </source>
</evidence>
<dbReference type="PANTHER" id="PTHR34581">
    <property type="entry name" value="PTS SYSTEM N,N'-DIACETYLCHITOBIOSE-SPECIFIC EIIB COMPONENT"/>
    <property type="match status" value="1"/>
</dbReference>
<sequence length="99" mass="11199">MKILLVCAGGMSTSILMKKMETYWKENGEELEIKAVGLGEYQDVYQKYDIILVGPQVSYRMKEIKENTGLPADAIPSFDYAVANCPNIMKLARKLYAEK</sequence>
<feature type="modified residue" description="Phosphocysteine; by EIIA" evidence="7">
    <location>
        <position position="7"/>
    </location>
</feature>
<keyword evidence="1" id="KW-0813">Transport</keyword>
<keyword evidence="6" id="KW-0418">Kinase</keyword>
<evidence type="ECO:0000256" key="5">
    <source>
        <dbReference type="ARBA" id="ARBA00022683"/>
    </source>
</evidence>
<evidence type="ECO:0000259" key="8">
    <source>
        <dbReference type="PROSITE" id="PS51100"/>
    </source>
</evidence>
<dbReference type="InterPro" id="IPR003501">
    <property type="entry name" value="PTS_EIIB_2/3"/>
</dbReference>
<dbReference type="SUPFAM" id="SSF52794">
    <property type="entry name" value="PTS system IIB component-like"/>
    <property type="match status" value="1"/>
</dbReference>
<organism evidence="9 10">
    <name type="scientific">Breznakia pachnodae</name>
    <dbReference type="NCBI Taxonomy" id="265178"/>
    <lineage>
        <taxon>Bacteria</taxon>
        <taxon>Bacillati</taxon>
        <taxon>Bacillota</taxon>
        <taxon>Erysipelotrichia</taxon>
        <taxon>Erysipelotrichales</taxon>
        <taxon>Erysipelotrichaceae</taxon>
        <taxon>Breznakia</taxon>
    </lineage>
</organism>
<evidence type="ECO:0000256" key="6">
    <source>
        <dbReference type="ARBA" id="ARBA00022777"/>
    </source>
</evidence>
<keyword evidence="10" id="KW-1185">Reference proteome</keyword>
<dbReference type="Gene3D" id="3.40.50.2300">
    <property type="match status" value="1"/>
</dbReference>
<keyword evidence="3" id="KW-0762">Sugar transport</keyword>
<dbReference type="RefSeq" id="WP_307406000.1">
    <property type="nucleotide sequence ID" value="NZ_JAUSUR010000001.1"/>
</dbReference>
<dbReference type="InterPro" id="IPR013012">
    <property type="entry name" value="PTS_EIIB_3"/>
</dbReference>
<feature type="domain" description="PTS EIIB type-3" evidence="8">
    <location>
        <begin position="1"/>
        <end position="99"/>
    </location>
</feature>
<gene>
    <name evidence="9" type="ORF">J2S15_000987</name>
</gene>
<dbReference type="Proteomes" id="UP001230220">
    <property type="component" value="Unassembled WGS sequence"/>
</dbReference>
<evidence type="ECO:0000256" key="2">
    <source>
        <dbReference type="ARBA" id="ARBA00022553"/>
    </source>
</evidence>
<keyword evidence="5" id="KW-0598">Phosphotransferase system</keyword>